<evidence type="ECO:0000256" key="4">
    <source>
        <dbReference type="PROSITE-ProRule" id="PRU00050"/>
    </source>
</evidence>
<gene>
    <name evidence="6" type="ORF">J421_0069</name>
</gene>
<dbReference type="InParanoid" id="W0R9X4"/>
<feature type="domain" description="CheB-type methylesterase" evidence="5">
    <location>
        <begin position="11"/>
        <end position="177"/>
    </location>
</feature>
<dbReference type="SUPFAM" id="SSF52738">
    <property type="entry name" value="Methylesterase CheB, C-terminal domain"/>
    <property type="match status" value="1"/>
</dbReference>
<evidence type="ECO:0000256" key="2">
    <source>
        <dbReference type="ARBA" id="ARBA00039140"/>
    </source>
</evidence>
<dbReference type="GO" id="GO:0000156">
    <property type="term" value="F:phosphorelay response regulator activity"/>
    <property type="evidence" value="ECO:0007669"/>
    <property type="project" value="InterPro"/>
</dbReference>
<dbReference type="eggNOG" id="COG2201">
    <property type="taxonomic scope" value="Bacteria"/>
</dbReference>
<dbReference type="EMBL" id="CP007128">
    <property type="protein sequence ID" value="AHG87606.1"/>
    <property type="molecule type" value="Genomic_DNA"/>
</dbReference>
<dbReference type="GO" id="GO:0006935">
    <property type="term" value="P:chemotaxis"/>
    <property type="evidence" value="ECO:0007669"/>
    <property type="project" value="UniProtKB-UniRule"/>
</dbReference>
<dbReference type="Pfam" id="PF01339">
    <property type="entry name" value="CheB_methylest"/>
    <property type="match status" value="1"/>
</dbReference>
<feature type="active site" evidence="4">
    <location>
        <position position="50"/>
    </location>
</feature>
<feature type="active site" evidence="4">
    <location>
        <position position="142"/>
    </location>
</feature>
<evidence type="ECO:0000256" key="1">
    <source>
        <dbReference type="ARBA" id="ARBA00022801"/>
    </source>
</evidence>
<dbReference type="GO" id="GO:0008984">
    <property type="term" value="F:protein-glutamate methylesterase activity"/>
    <property type="evidence" value="ECO:0007669"/>
    <property type="project" value="UniProtKB-EC"/>
</dbReference>
<accession>W0R9X4</accession>
<dbReference type="GO" id="GO:0005737">
    <property type="term" value="C:cytoplasm"/>
    <property type="evidence" value="ECO:0007669"/>
    <property type="project" value="InterPro"/>
</dbReference>
<feature type="active site" evidence="4">
    <location>
        <position position="23"/>
    </location>
</feature>
<reference evidence="6 7" key="1">
    <citation type="journal article" date="2014" name="Genome Announc.">
        <title>Genome Sequence and Methylome of Soil Bacterium Gemmatirosa kalamazoonensis KBS708T, a Member of the Rarely Cultivated Gemmatimonadetes Phylum.</title>
        <authorList>
            <person name="Debruyn J.M."/>
            <person name="Radosevich M."/>
            <person name="Wommack K.E."/>
            <person name="Polson S.W."/>
            <person name="Hauser L.J."/>
            <person name="Fawaz M.N."/>
            <person name="Korlach J."/>
            <person name="Tsai Y.C."/>
        </authorList>
    </citation>
    <scope>NUCLEOTIDE SEQUENCE [LARGE SCALE GENOMIC DNA]</scope>
    <source>
        <strain evidence="6 7">KBS708</strain>
    </source>
</reference>
<evidence type="ECO:0000313" key="7">
    <source>
        <dbReference type="Proteomes" id="UP000019151"/>
    </source>
</evidence>
<sequence length="217" mass="22713">MSGQAAETDGPDGPKRVVVVGASWGGLHALTTIVRALPPAFAAPMLIVQHRSRDAAGLLAELLQDVTPLRVCEVEDKEPLRDAHVYVAPPDYHVLFDDRHFALSTEAAVRFSRPSIDVALASAADTYGARTIGVVLTGANEDGARGLLRVVERGGWGIVQTPATAEVRTMPEAALKAVRGSGSPRWVVAPLDEIAGQLVSLVNTGMPVDGAVGRAAT</sequence>
<dbReference type="RefSeq" id="WP_025409165.1">
    <property type="nucleotide sequence ID" value="NZ_CP007128.1"/>
</dbReference>
<dbReference type="KEGG" id="gba:J421_0069"/>
<dbReference type="OrthoDB" id="9793421at2"/>
<evidence type="ECO:0000259" key="5">
    <source>
        <dbReference type="PROSITE" id="PS50122"/>
    </source>
</evidence>
<dbReference type="Proteomes" id="UP000019151">
    <property type="component" value="Chromosome"/>
</dbReference>
<keyword evidence="7" id="KW-1185">Reference proteome</keyword>
<protein>
    <recommendedName>
        <fullName evidence="2">protein-glutamate methylesterase</fullName>
        <ecNumber evidence="2">3.1.1.61</ecNumber>
    </recommendedName>
</protein>
<dbReference type="PANTHER" id="PTHR42872">
    <property type="entry name" value="PROTEIN-GLUTAMATE METHYLESTERASE/PROTEIN-GLUTAMINE GLUTAMINASE"/>
    <property type="match status" value="1"/>
</dbReference>
<keyword evidence="4" id="KW-0145">Chemotaxis</keyword>
<dbReference type="PANTHER" id="PTHR42872:SF6">
    <property type="entry name" value="PROTEIN-GLUTAMATE METHYLESTERASE_PROTEIN-GLUTAMINE GLUTAMINASE"/>
    <property type="match status" value="1"/>
</dbReference>
<dbReference type="InterPro" id="IPR000673">
    <property type="entry name" value="Sig_transdc_resp-reg_Me-estase"/>
</dbReference>
<dbReference type="EC" id="3.1.1.61" evidence="2"/>
<dbReference type="Gene3D" id="3.40.50.180">
    <property type="entry name" value="Methylesterase CheB, C-terminal domain"/>
    <property type="match status" value="1"/>
</dbReference>
<organism evidence="6 7">
    <name type="scientific">Gemmatirosa kalamazoonensis</name>
    <dbReference type="NCBI Taxonomy" id="861299"/>
    <lineage>
        <taxon>Bacteria</taxon>
        <taxon>Pseudomonadati</taxon>
        <taxon>Gemmatimonadota</taxon>
        <taxon>Gemmatimonadia</taxon>
        <taxon>Gemmatimonadales</taxon>
        <taxon>Gemmatimonadaceae</taxon>
        <taxon>Gemmatirosa</taxon>
    </lineage>
</organism>
<dbReference type="CDD" id="cd16433">
    <property type="entry name" value="CheB"/>
    <property type="match status" value="1"/>
</dbReference>
<proteinExistence type="predicted"/>
<dbReference type="PROSITE" id="PS50122">
    <property type="entry name" value="CHEB"/>
    <property type="match status" value="1"/>
</dbReference>
<dbReference type="AlphaFoldDB" id="W0R9X4"/>
<evidence type="ECO:0000256" key="3">
    <source>
        <dbReference type="ARBA" id="ARBA00048267"/>
    </source>
</evidence>
<dbReference type="STRING" id="861299.J421_0069"/>
<evidence type="ECO:0000313" key="6">
    <source>
        <dbReference type="EMBL" id="AHG87606.1"/>
    </source>
</evidence>
<name>W0R9X4_9BACT</name>
<dbReference type="HOGENOM" id="CLU_000445_51_2_0"/>
<keyword evidence="1 4" id="KW-0378">Hydrolase</keyword>
<dbReference type="InterPro" id="IPR035909">
    <property type="entry name" value="CheB_C"/>
</dbReference>
<comment type="catalytic activity">
    <reaction evidence="3">
        <text>[protein]-L-glutamate 5-O-methyl ester + H2O = L-glutamyl-[protein] + methanol + H(+)</text>
        <dbReference type="Rhea" id="RHEA:23236"/>
        <dbReference type="Rhea" id="RHEA-COMP:10208"/>
        <dbReference type="Rhea" id="RHEA-COMP:10311"/>
        <dbReference type="ChEBI" id="CHEBI:15377"/>
        <dbReference type="ChEBI" id="CHEBI:15378"/>
        <dbReference type="ChEBI" id="CHEBI:17790"/>
        <dbReference type="ChEBI" id="CHEBI:29973"/>
        <dbReference type="ChEBI" id="CHEBI:82795"/>
        <dbReference type="EC" id="3.1.1.61"/>
    </reaction>
</comment>